<evidence type="ECO:0000256" key="3">
    <source>
        <dbReference type="ARBA" id="ARBA00022692"/>
    </source>
</evidence>
<evidence type="ECO:0000256" key="1">
    <source>
        <dbReference type="ARBA" id="ARBA00004651"/>
    </source>
</evidence>
<keyword evidence="2" id="KW-1003">Cell membrane</keyword>
<keyword evidence="4 6" id="KW-1133">Transmembrane helix</keyword>
<organism evidence="7 8">
    <name type="scientific">Cohnella faecalis</name>
    <dbReference type="NCBI Taxonomy" id="2315694"/>
    <lineage>
        <taxon>Bacteria</taxon>
        <taxon>Bacillati</taxon>
        <taxon>Bacillota</taxon>
        <taxon>Bacilli</taxon>
        <taxon>Bacillales</taxon>
        <taxon>Paenibacillaceae</taxon>
        <taxon>Cohnella</taxon>
    </lineage>
</organism>
<evidence type="ECO:0000313" key="8">
    <source>
        <dbReference type="Proteomes" id="UP000266340"/>
    </source>
</evidence>
<dbReference type="Pfam" id="PF02653">
    <property type="entry name" value="BPD_transp_2"/>
    <property type="match status" value="1"/>
</dbReference>
<reference evidence="7 8" key="1">
    <citation type="submission" date="2018-09" db="EMBL/GenBank/DDBJ databases">
        <title>Cohnella cavernae sp. nov., isolated from a karst cave.</title>
        <authorList>
            <person name="Zhu H."/>
        </authorList>
    </citation>
    <scope>NUCLEOTIDE SEQUENCE [LARGE SCALE GENOMIC DNA]</scope>
    <source>
        <strain evidence="7 8">K2E09-144</strain>
    </source>
</reference>
<dbReference type="CDD" id="cd06581">
    <property type="entry name" value="TM_PBP1_LivM_like"/>
    <property type="match status" value="1"/>
</dbReference>
<dbReference type="Proteomes" id="UP000266340">
    <property type="component" value="Unassembled WGS sequence"/>
</dbReference>
<evidence type="ECO:0000256" key="5">
    <source>
        <dbReference type="ARBA" id="ARBA00023136"/>
    </source>
</evidence>
<comment type="caution">
    <text evidence="7">The sequence shown here is derived from an EMBL/GenBank/DDBJ whole genome shotgun (WGS) entry which is preliminary data.</text>
</comment>
<feature type="transmembrane region" description="Helical" evidence="6">
    <location>
        <begin position="111"/>
        <end position="135"/>
    </location>
</feature>
<sequence>MLQAIPFSRRTWMLIGYAAAAAVLFCAPLYLSDFRLNLLAKFLAFAIVAMGLDLIWGYTGILSLGHGVFFGLGAYAMAMHLKLTASGGRLPDFMDWSGLTQLPWFWEPFKYFGIAVAMGIVIPAALALFLGFFTFRNRIRGVYFTILTQALVIITVTLFIGQQAYTGGTNGLTGYTTLFGYSLKSSSTKTGLYLATVVILILAFLVCRYLVKSRFGKVLRAIRDGENRVRFLGFDPAMYQMAAFAISAGLAGLAGMLFVLHVGIISPSMMAIVPSIEMVLWVAIGGRGTVIGAVIGAVVMNSAKSGLSESYPDIWTFFLGALFIVVTVFLPGGIVGLFRSLSERMTRRRDSHEFIGHSVLRKSNRSV</sequence>
<feature type="transmembrane region" description="Helical" evidence="6">
    <location>
        <begin position="12"/>
        <end position="32"/>
    </location>
</feature>
<dbReference type="InterPro" id="IPR001851">
    <property type="entry name" value="ABC_transp_permease"/>
</dbReference>
<dbReference type="OrthoDB" id="9789927at2"/>
<dbReference type="NCBIfam" id="TIGR03408">
    <property type="entry name" value="urea_trans_UrtC"/>
    <property type="match status" value="1"/>
</dbReference>
<dbReference type="PANTHER" id="PTHR30482">
    <property type="entry name" value="HIGH-AFFINITY BRANCHED-CHAIN AMINO ACID TRANSPORT SYSTEM PERMEASE"/>
    <property type="match status" value="1"/>
</dbReference>
<dbReference type="RefSeq" id="WP_119151642.1">
    <property type="nucleotide sequence ID" value="NZ_JBHSOV010000016.1"/>
</dbReference>
<feature type="transmembrane region" description="Helical" evidence="6">
    <location>
        <begin position="142"/>
        <end position="161"/>
    </location>
</feature>
<keyword evidence="5 6" id="KW-0472">Membrane</keyword>
<evidence type="ECO:0000256" key="2">
    <source>
        <dbReference type="ARBA" id="ARBA00022475"/>
    </source>
</evidence>
<feature type="transmembrane region" description="Helical" evidence="6">
    <location>
        <begin position="68"/>
        <end position="91"/>
    </location>
</feature>
<feature type="transmembrane region" description="Helical" evidence="6">
    <location>
        <begin position="314"/>
        <end position="338"/>
    </location>
</feature>
<proteinExistence type="predicted"/>
<feature type="transmembrane region" description="Helical" evidence="6">
    <location>
        <begin position="38"/>
        <end position="56"/>
    </location>
</feature>
<keyword evidence="3 6" id="KW-0812">Transmembrane</keyword>
<gene>
    <name evidence="7" type="primary">urtC</name>
    <name evidence="7" type="ORF">D3H35_23735</name>
</gene>
<dbReference type="InterPro" id="IPR017778">
    <property type="entry name" value="ABC_transptr_urea_perm_UrtC"/>
</dbReference>
<dbReference type="PANTHER" id="PTHR30482:SF4">
    <property type="entry name" value="SLR1201 PROTEIN"/>
    <property type="match status" value="1"/>
</dbReference>
<feature type="transmembrane region" description="Helical" evidence="6">
    <location>
        <begin position="280"/>
        <end position="302"/>
    </location>
</feature>
<name>A0A398CF82_9BACL</name>
<accession>A0A398CF82</accession>
<keyword evidence="8" id="KW-1185">Reference proteome</keyword>
<evidence type="ECO:0000256" key="4">
    <source>
        <dbReference type="ARBA" id="ARBA00022989"/>
    </source>
</evidence>
<feature type="transmembrane region" description="Helical" evidence="6">
    <location>
        <begin position="191"/>
        <end position="211"/>
    </location>
</feature>
<protein>
    <submittedName>
        <fullName evidence="7">Urea ABC transporter permease subunit UrtC</fullName>
    </submittedName>
</protein>
<dbReference type="InterPro" id="IPR043428">
    <property type="entry name" value="LivM-like"/>
</dbReference>
<dbReference type="GO" id="GO:0015658">
    <property type="term" value="F:branched-chain amino acid transmembrane transporter activity"/>
    <property type="evidence" value="ECO:0007669"/>
    <property type="project" value="InterPro"/>
</dbReference>
<comment type="subcellular location">
    <subcellularLocation>
        <location evidence="1">Cell membrane</location>
        <topology evidence="1">Multi-pass membrane protein</topology>
    </subcellularLocation>
</comment>
<evidence type="ECO:0000313" key="7">
    <source>
        <dbReference type="EMBL" id="RIE01383.1"/>
    </source>
</evidence>
<dbReference type="AlphaFoldDB" id="A0A398CF82"/>
<dbReference type="GO" id="GO:0005886">
    <property type="term" value="C:plasma membrane"/>
    <property type="evidence" value="ECO:0007669"/>
    <property type="project" value="UniProtKB-SubCell"/>
</dbReference>
<dbReference type="EMBL" id="QXJM01000040">
    <property type="protein sequence ID" value="RIE01383.1"/>
    <property type="molecule type" value="Genomic_DNA"/>
</dbReference>
<evidence type="ECO:0000256" key="6">
    <source>
        <dbReference type="SAM" id="Phobius"/>
    </source>
</evidence>